<dbReference type="PROSITE" id="PS50972">
    <property type="entry name" value="PTERIN_BINDING"/>
    <property type="match status" value="1"/>
</dbReference>
<evidence type="ECO:0000256" key="8">
    <source>
        <dbReference type="ARBA" id="ARBA00022909"/>
    </source>
</evidence>
<dbReference type="NCBIfam" id="TIGR01496">
    <property type="entry name" value="DHPS"/>
    <property type="match status" value="1"/>
</dbReference>
<evidence type="ECO:0000256" key="7">
    <source>
        <dbReference type="ARBA" id="ARBA00022842"/>
    </source>
</evidence>
<evidence type="ECO:0000256" key="6">
    <source>
        <dbReference type="ARBA" id="ARBA00022723"/>
    </source>
</evidence>
<dbReference type="InterPro" id="IPR006390">
    <property type="entry name" value="DHP_synth_dom"/>
</dbReference>
<name>A0ABS3TSP0_9PSED</name>
<reference evidence="11 12" key="1">
    <citation type="submission" date="2020-12" db="EMBL/GenBank/DDBJ databases">
        <title>Pseudomonas schmalbachii sp. nov. isolated from millipede gut.</title>
        <authorList>
            <person name="Shelomi M."/>
        </authorList>
    </citation>
    <scope>NUCLEOTIDE SEQUENCE [LARGE SCALE GENOMIC DNA]</scope>
    <source>
        <strain evidence="11 12">Milli4</strain>
    </source>
</reference>
<proteinExistence type="inferred from homology"/>
<evidence type="ECO:0000256" key="3">
    <source>
        <dbReference type="ARBA" id="ARBA00004763"/>
    </source>
</evidence>
<dbReference type="EC" id="2.5.1.15" evidence="4 9"/>
<comment type="cofactor">
    <cofactor evidence="2 9">
        <name>Mg(2+)</name>
        <dbReference type="ChEBI" id="CHEBI:18420"/>
    </cofactor>
</comment>
<dbReference type="GO" id="GO:0004156">
    <property type="term" value="F:dihydropteroate synthase activity"/>
    <property type="evidence" value="ECO:0007669"/>
    <property type="project" value="UniProtKB-EC"/>
</dbReference>
<evidence type="ECO:0000256" key="4">
    <source>
        <dbReference type="ARBA" id="ARBA00012458"/>
    </source>
</evidence>
<dbReference type="InterPro" id="IPR045031">
    <property type="entry name" value="DHP_synth-like"/>
</dbReference>
<dbReference type="InterPro" id="IPR000489">
    <property type="entry name" value="Pterin-binding_dom"/>
</dbReference>
<keyword evidence="6 9" id="KW-0479">Metal-binding</keyword>
<dbReference type="PANTHER" id="PTHR20941:SF1">
    <property type="entry name" value="FOLIC ACID SYNTHESIS PROTEIN FOL1"/>
    <property type="match status" value="1"/>
</dbReference>
<dbReference type="InterPro" id="IPR011005">
    <property type="entry name" value="Dihydropteroate_synth-like_sf"/>
</dbReference>
<feature type="domain" description="Pterin-binding" evidence="10">
    <location>
        <begin position="22"/>
        <end position="274"/>
    </location>
</feature>
<comment type="pathway">
    <text evidence="3 9">Cofactor biosynthesis; tetrahydrofolate biosynthesis; 7,8-dihydrofolate from 2-amino-4-hydroxy-6-hydroxymethyl-7,8-dihydropteridine diphosphate and 4-aminobenzoate: step 1/2.</text>
</comment>
<evidence type="ECO:0000256" key="5">
    <source>
        <dbReference type="ARBA" id="ARBA00022679"/>
    </source>
</evidence>
<evidence type="ECO:0000313" key="11">
    <source>
        <dbReference type="EMBL" id="MBO3276699.1"/>
    </source>
</evidence>
<comment type="catalytic activity">
    <reaction evidence="1">
        <text>(7,8-dihydropterin-6-yl)methyl diphosphate + 4-aminobenzoate = 7,8-dihydropteroate + diphosphate</text>
        <dbReference type="Rhea" id="RHEA:19949"/>
        <dbReference type="ChEBI" id="CHEBI:17836"/>
        <dbReference type="ChEBI" id="CHEBI:17839"/>
        <dbReference type="ChEBI" id="CHEBI:33019"/>
        <dbReference type="ChEBI" id="CHEBI:72950"/>
        <dbReference type="EC" id="2.5.1.15"/>
    </reaction>
</comment>
<evidence type="ECO:0000313" key="12">
    <source>
        <dbReference type="Proteomes" id="UP000669060"/>
    </source>
</evidence>
<evidence type="ECO:0000256" key="1">
    <source>
        <dbReference type="ARBA" id="ARBA00000012"/>
    </source>
</evidence>
<dbReference type="SUPFAM" id="SSF51717">
    <property type="entry name" value="Dihydropteroate synthetase-like"/>
    <property type="match status" value="1"/>
</dbReference>
<dbReference type="Proteomes" id="UP000669060">
    <property type="component" value="Unassembled WGS sequence"/>
</dbReference>
<accession>A0ABS3TSP0</accession>
<dbReference type="PROSITE" id="PS00793">
    <property type="entry name" value="DHPS_2"/>
    <property type="match status" value="1"/>
</dbReference>
<evidence type="ECO:0000256" key="2">
    <source>
        <dbReference type="ARBA" id="ARBA00001946"/>
    </source>
</evidence>
<comment type="function">
    <text evidence="9">Catalyzes the condensation of para-aminobenzoate (pABA) with 6-hydroxymethyl-7,8-dihydropterin diphosphate (DHPt-PP) to form 7,8-dihydropteroate (H2Pte), the immediate precursor of folate derivatives.</text>
</comment>
<dbReference type="EMBL" id="JAELYA010000006">
    <property type="protein sequence ID" value="MBO3276699.1"/>
    <property type="molecule type" value="Genomic_DNA"/>
</dbReference>
<evidence type="ECO:0000259" key="10">
    <source>
        <dbReference type="PROSITE" id="PS50972"/>
    </source>
</evidence>
<gene>
    <name evidence="11" type="primary">folP</name>
    <name evidence="11" type="ORF">JFY56_15840</name>
</gene>
<keyword evidence="5 9" id="KW-0808">Transferase</keyword>
<dbReference type="PANTHER" id="PTHR20941">
    <property type="entry name" value="FOLATE SYNTHESIS PROTEINS"/>
    <property type="match status" value="1"/>
</dbReference>
<sequence length="289" mass="31133">MSFPQYPTRLPCGNRVLDLTRPHVMGILNVTPDSFSDGGRFNRLDVALRHAAEMVEAGAMLIDIGGESTRPGARTVSPTEELERVAPVVEAVARELDVVVSVDTSTPAVMRESGRLGAGLINDVRSLQRDGALDAAVDTGLPVCLMHMRGEPGNMQDDPRYADILVEVRGFLEERMQACAAAGIPRERIVLDPGFGFAKTQVHNLSLFRQMEGLLQLGCPLLVGVSRKSMVGRALDREVGERLYGSLALAALAVAKGASIIRVHDVAETVDVVRMIDAVAKSREEGLQV</sequence>
<keyword evidence="12" id="KW-1185">Reference proteome</keyword>
<protein>
    <recommendedName>
        <fullName evidence="4 9">Dihydropteroate synthase</fullName>
        <shortName evidence="9">DHPS</shortName>
        <ecNumber evidence="4 9">2.5.1.15</ecNumber>
    </recommendedName>
    <alternativeName>
        <fullName evidence="9">Dihydropteroate pyrophosphorylase</fullName>
    </alternativeName>
</protein>
<comment type="caution">
    <text evidence="11">The sequence shown here is derived from an EMBL/GenBank/DDBJ whole genome shotgun (WGS) entry which is preliminary data.</text>
</comment>
<organism evidence="11 12">
    <name type="scientific">Pseudomonas schmalbachii</name>
    <dbReference type="NCBI Taxonomy" id="2816993"/>
    <lineage>
        <taxon>Bacteria</taxon>
        <taxon>Pseudomonadati</taxon>
        <taxon>Pseudomonadota</taxon>
        <taxon>Gammaproteobacteria</taxon>
        <taxon>Pseudomonadales</taxon>
        <taxon>Pseudomonadaceae</taxon>
        <taxon>Pseudomonas</taxon>
    </lineage>
</organism>
<dbReference type="Gene3D" id="3.20.20.20">
    <property type="entry name" value="Dihydropteroate synthase-like"/>
    <property type="match status" value="1"/>
</dbReference>
<dbReference type="RefSeq" id="WP_208314804.1">
    <property type="nucleotide sequence ID" value="NZ_JAELYA010000006.1"/>
</dbReference>
<dbReference type="Pfam" id="PF00809">
    <property type="entry name" value="Pterin_bind"/>
    <property type="match status" value="1"/>
</dbReference>
<dbReference type="CDD" id="cd00739">
    <property type="entry name" value="DHPS"/>
    <property type="match status" value="1"/>
</dbReference>
<dbReference type="PROSITE" id="PS00792">
    <property type="entry name" value="DHPS_1"/>
    <property type="match status" value="1"/>
</dbReference>
<keyword evidence="8 9" id="KW-0289">Folate biosynthesis</keyword>
<keyword evidence="7 9" id="KW-0460">Magnesium</keyword>
<evidence type="ECO:0000256" key="9">
    <source>
        <dbReference type="RuleBase" id="RU361205"/>
    </source>
</evidence>
<comment type="similarity">
    <text evidence="9">Belongs to the DHPS family.</text>
</comment>